<sequence>MIAQVTALVALLAFAHAGLLDGGLGYGGISSIGGSGIAIAGKETVVDLISPPKYEYKYAVQDPHTGDLKEQQESRIDDLTKSEYAVAEKDRKIAVSRVITKSIPLVKKGY</sequence>
<feature type="chain" id="PRO_5040327631" evidence="1">
    <location>
        <begin position="18"/>
        <end position="110"/>
    </location>
</feature>
<protein>
    <submittedName>
        <fullName evidence="2">Uncharacterized protein</fullName>
    </submittedName>
</protein>
<dbReference type="EMBL" id="OV651830">
    <property type="protein sequence ID" value="CAH1104993.1"/>
    <property type="molecule type" value="Genomic_DNA"/>
</dbReference>
<dbReference type="Proteomes" id="UP001153636">
    <property type="component" value="Chromosome 18"/>
</dbReference>
<accession>A0A9P0CR05</accession>
<proteinExistence type="predicted"/>
<evidence type="ECO:0000256" key="1">
    <source>
        <dbReference type="SAM" id="SignalP"/>
    </source>
</evidence>
<gene>
    <name evidence="2" type="ORF">PSYICH_LOCUS5694</name>
</gene>
<dbReference type="AlphaFoldDB" id="A0A9P0CR05"/>
<feature type="signal peptide" evidence="1">
    <location>
        <begin position="1"/>
        <end position="17"/>
    </location>
</feature>
<organism evidence="2 3">
    <name type="scientific">Psylliodes chrysocephalus</name>
    <dbReference type="NCBI Taxonomy" id="3402493"/>
    <lineage>
        <taxon>Eukaryota</taxon>
        <taxon>Metazoa</taxon>
        <taxon>Ecdysozoa</taxon>
        <taxon>Arthropoda</taxon>
        <taxon>Hexapoda</taxon>
        <taxon>Insecta</taxon>
        <taxon>Pterygota</taxon>
        <taxon>Neoptera</taxon>
        <taxon>Endopterygota</taxon>
        <taxon>Coleoptera</taxon>
        <taxon>Polyphaga</taxon>
        <taxon>Cucujiformia</taxon>
        <taxon>Chrysomeloidea</taxon>
        <taxon>Chrysomelidae</taxon>
        <taxon>Galerucinae</taxon>
        <taxon>Alticini</taxon>
        <taxon>Psylliodes</taxon>
    </lineage>
</organism>
<evidence type="ECO:0000313" key="3">
    <source>
        <dbReference type="Proteomes" id="UP001153636"/>
    </source>
</evidence>
<evidence type="ECO:0000313" key="2">
    <source>
        <dbReference type="EMBL" id="CAH1104993.1"/>
    </source>
</evidence>
<keyword evidence="1" id="KW-0732">Signal</keyword>
<keyword evidence="3" id="KW-1185">Reference proteome</keyword>
<dbReference type="OrthoDB" id="6756426at2759"/>
<reference evidence="2" key="1">
    <citation type="submission" date="2022-01" db="EMBL/GenBank/DDBJ databases">
        <authorList>
            <person name="King R."/>
        </authorList>
    </citation>
    <scope>NUCLEOTIDE SEQUENCE</scope>
</reference>
<name>A0A9P0CR05_9CUCU</name>